<sequence length="98" mass="11832">MTILMWISRWQNEMELMIMGLQIILFLFLTIGVFCIVRQQKKANRCRRRLELYLKKHMDKPGKKEEKSVSPEKVQNKNLHEDEEENRIISTVLQEIFP</sequence>
<feature type="region of interest" description="Disordered" evidence="1">
    <location>
        <begin position="59"/>
        <end position="86"/>
    </location>
</feature>
<feature type="transmembrane region" description="Helical" evidence="2">
    <location>
        <begin position="16"/>
        <end position="37"/>
    </location>
</feature>
<dbReference type="Proteomes" id="UP000049979">
    <property type="component" value="Unassembled WGS sequence"/>
</dbReference>
<evidence type="ECO:0000256" key="2">
    <source>
        <dbReference type="SAM" id="Phobius"/>
    </source>
</evidence>
<reference evidence="4" key="1">
    <citation type="submission" date="2015-05" db="EMBL/GenBank/DDBJ databases">
        <authorList>
            <consortium name="Pathogen Informatics"/>
        </authorList>
    </citation>
    <scope>NUCLEOTIDE SEQUENCE [LARGE SCALE GENOMIC DNA]</scope>
    <source>
        <strain evidence="4">M72</strain>
    </source>
</reference>
<dbReference type="AlphaFoldDB" id="A0A0M6WK39"/>
<evidence type="ECO:0000313" key="4">
    <source>
        <dbReference type="Proteomes" id="UP000049979"/>
    </source>
</evidence>
<dbReference type="EMBL" id="CVRR01000013">
    <property type="protein sequence ID" value="CRL36714.1"/>
    <property type="molecule type" value="Genomic_DNA"/>
</dbReference>
<protein>
    <submittedName>
        <fullName evidence="3">Uncharacterized protein</fullName>
    </submittedName>
</protein>
<organism evidence="3 4">
    <name type="scientific">Roseburia faecis</name>
    <dbReference type="NCBI Taxonomy" id="301302"/>
    <lineage>
        <taxon>Bacteria</taxon>
        <taxon>Bacillati</taxon>
        <taxon>Bacillota</taxon>
        <taxon>Clostridia</taxon>
        <taxon>Lachnospirales</taxon>
        <taxon>Lachnospiraceae</taxon>
        <taxon>Roseburia</taxon>
    </lineage>
</organism>
<name>A0A0M6WK39_9FIRM</name>
<keyword evidence="4" id="KW-1185">Reference proteome</keyword>
<keyword evidence="2" id="KW-0812">Transmembrane</keyword>
<keyword evidence="2" id="KW-1133">Transmembrane helix</keyword>
<feature type="compositionally biased region" description="Basic and acidic residues" evidence="1">
    <location>
        <begin position="59"/>
        <end position="80"/>
    </location>
</feature>
<keyword evidence="2" id="KW-0472">Membrane</keyword>
<gene>
    <name evidence="3" type="ORF">M72_26961</name>
</gene>
<proteinExistence type="predicted"/>
<evidence type="ECO:0000313" key="3">
    <source>
        <dbReference type="EMBL" id="CRL36714.1"/>
    </source>
</evidence>
<evidence type="ECO:0000256" key="1">
    <source>
        <dbReference type="SAM" id="MobiDB-lite"/>
    </source>
</evidence>
<accession>A0A0M6WK39</accession>